<dbReference type="AlphaFoldDB" id="A0A1H8G7U9"/>
<evidence type="ECO:0000313" key="8">
    <source>
        <dbReference type="EMBL" id="TFB93886.1"/>
    </source>
</evidence>
<dbReference type="Proteomes" id="UP000297654">
    <property type="component" value="Unassembled WGS sequence"/>
</dbReference>
<evidence type="ECO:0000256" key="1">
    <source>
        <dbReference type="ARBA" id="ARBA00004651"/>
    </source>
</evidence>
<comment type="caution">
    <text evidence="8">The sequence shown here is derived from an EMBL/GenBank/DDBJ whole genome shotgun (WGS) entry which is preliminary data.</text>
</comment>
<evidence type="ECO:0000256" key="2">
    <source>
        <dbReference type="ARBA" id="ARBA00007400"/>
    </source>
</evidence>
<evidence type="ECO:0000256" key="5">
    <source>
        <dbReference type="ARBA" id="ARBA00022989"/>
    </source>
</evidence>
<dbReference type="PANTHER" id="PTHR40074">
    <property type="entry name" value="O-ACETYLTRANSFERASE WECH"/>
    <property type="match status" value="1"/>
</dbReference>
<comment type="subcellular location">
    <subcellularLocation>
        <location evidence="1">Cell membrane</location>
        <topology evidence="1">Multi-pass membrane protein</topology>
    </subcellularLocation>
</comment>
<dbReference type="OrthoDB" id="4394033at2"/>
<keyword evidence="6" id="KW-0472">Membrane</keyword>
<dbReference type="Pfam" id="PF01757">
    <property type="entry name" value="Acyl_transf_3"/>
    <property type="match status" value="1"/>
</dbReference>
<proteinExistence type="inferred from homology"/>
<evidence type="ECO:0000256" key="4">
    <source>
        <dbReference type="ARBA" id="ARBA00022692"/>
    </source>
</evidence>
<evidence type="ECO:0000256" key="3">
    <source>
        <dbReference type="ARBA" id="ARBA00022475"/>
    </source>
</evidence>
<dbReference type="GO" id="GO:0005886">
    <property type="term" value="C:plasma membrane"/>
    <property type="evidence" value="ECO:0007669"/>
    <property type="project" value="UniProtKB-SubCell"/>
</dbReference>
<accession>A0A1H8G7U9</accession>
<dbReference type="GO" id="GO:0016413">
    <property type="term" value="F:O-acetyltransferase activity"/>
    <property type="evidence" value="ECO:0007669"/>
    <property type="project" value="TreeGrafter"/>
</dbReference>
<evidence type="ECO:0000259" key="7">
    <source>
        <dbReference type="Pfam" id="PF01757"/>
    </source>
</evidence>
<evidence type="ECO:0000313" key="9">
    <source>
        <dbReference type="Proteomes" id="UP000297654"/>
    </source>
</evidence>
<keyword evidence="5" id="KW-1133">Transmembrane helix</keyword>
<organism evidence="8 9">
    <name type="scientific">Cryobacterium luteum</name>
    <dbReference type="NCBI Taxonomy" id="1424661"/>
    <lineage>
        <taxon>Bacteria</taxon>
        <taxon>Bacillati</taxon>
        <taxon>Actinomycetota</taxon>
        <taxon>Actinomycetes</taxon>
        <taxon>Micrococcales</taxon>
        <taxon>Microbacteriaceae</taxon>
        <taxon>Cryobacterium</taxon>
    </lineage>
</organism>
<dbReference type="STRING" id="1424661.SAMN05216281_10770"/>
<dbReference type="InterPro" id="IPR002656">
    <property type="entry name" value="Acyl_transf_3_dom"/>
</dbReference>
<gene>
    <name evidence="8" type="ORF">E3O10_02485</name>
</gene>
<dbReference type="GO" id="GO:0009246">
    <property type="term" value="P:enterobacterial common antigen biosynthetic process"/>
    <property type="evidence" value="ECO:0007669"/>
    <property type="project" value="TreeGrafter"/>
</dbReference>
<feature type="domain" description="Acyltransferase 3" evidence="7">
    <location>
        <begin position="16"/>
        <end position="324"/>
    </location>
</feature>
<reference evidence="8 9" key="1">
    <citation type="submission" date="2019-03" db="EMBL/GenBank/DDBJ databases">
        <title>Genomics of glacier-inhabiting Cryobacterium strains.</title>
        <authorList>
            <person name="Liu Q."/>
            <person name="Xin Y.-H."/>
        </authorList>
    </citation>
    <scope>NUCLEOTIDE SEQUENCE [LARGE SCALE GENOMIC DNA]</scope>
    <source>
        <strain evidence="8 9">Hh15</strain>
    </source>
</reference>
<name>A0A1H8G7U9_9MICO</name>
<comment type="similarity">
    <text evidence="2">Belongs to the acyltransferase 3 family.</text>
</comment>
<dbReference type="EMBL" id="SOFF01000010">
    <property type="protein sequence ID" value="TFB93886.1"/>
    <property type="molecule type" value="Genomic_DNA"/>
</dbReference>
<keyword evidence="4" id="KW-0812">Transmembrane</keyword>
<keyword evidence="3" id="KW-1003">Cell membrane</keyword>
<protein>
    <recommendedName>
        <fullName evidence="7">Acyltransferase 3 domain-containing protein</fullName>
    </recommendedName>
</protein>
<evidence type="ECO:0000256" key="6">
    <source>
        <dbReference type="ARBA" id="ARBA00023136"/>
    </source>
</evidence>
<dbReference type="PANTHER" id="PTHR40074:SF4">
    <property type="entry name" value="INNER MEMBRANE PROTEIN YCFT"/>
    <property type="match status" value="1"/>
</dbReference>
<keyword evidence="9" id="KW-1185">Reference proteome</keyword>
<sequence>MYISLVKEIQAPENREWINFAKGAAIILVVLYHSSLFLNDLGLAGSTPRLRLVLSYFPMPVFFFIAGLTARRMLTWSLSDLWRRRLLTLVYLYLLWSLIRVVFYLVVPHLRGTERSPTDLLNMVLLPVWPTSSYWFIWALALFTLLAWLLRKLPVGVQIGLAGALAILSTTPGVLDLDNVGWDRVAANFIFFILAVYFPRTVYRLAARVRVWHAAVLVVVYVGLAAVLVLLHLSRVPGLILLESAVAVAMGVALATLLVRVKWLNFMNTLGQYSFQIYLLHLFLVASALALLAPFAEAFWLQRAGNALPFLLAALVLVASLYLAKLLRRYSFLWVSPFRKRQTKIVSHRASLNGDLL</sequence>